<name>A0A1B6FJA6_9HEMI</name>
<protein>
    <submittedName>
        <fullName evidence="2">Uncharacterized protein</fullName>
    </submittedName>
</protein>
<feature type="non-terminal residue" evidence="2">
    <location>
        <position position="265"/>
    </location>
</feature>
<reference evidence="2" key="1">
    <citation type="submission" date="2015-11" db="EMBL/GenBank/DDBJ databases">
        <title>De novo transcriptome assembly of four potential Pierce s Disease insect vectors from Arizona vineyards.</title>
        <authorList>
            <person name="Tassone E.E."/>
        </authorList>
    </citation>
    <scope>NUCLEOTIDE SEQUENCE</scope>
</reference>
<evidence type="ECO:0000256" key="1">
    <source>
        <dbReference type="SAM" id="SignalP"/>
    </source>
</evidence>
<evidence type="ECO:0000313" key="2">
    <source>
        <dbReference type="EMBL" id="JAS50267.1"/>
    </source>
</evidence>
<gene>
    <name evidence="2" type="ORF">g.27674</name>
</gene>
<feature type="signal peptide" evidence="1">
    <location>
        <begin position="1"/>
        <end position="19"/>
    </location>
</feature>
<feature type="chain" id="PRO_5008582878" evidence="1">
    <location>
        <begin position="20"/>
        <end position="265"/>
    </location>
</feature>
<dbReference type="EMBL" id="GECZ01019502">
    <property type="protein sequence ID" value="JAS50267.1"/>
    <property type="molecule type" value="Transcribed_RNA"/>
</dbReference>
<dbReference type="AlphaFoldDB" id="A0A1B6FJA6"/>
<proteinExistence type="predicted"/>
<accession>A0A1B6FJA6</accession>
<sequence length="265" mass="30573">MELKCVTLVFFICITCIRGKVVQASVNVTSNGTIGDSNDNSNYTTNRTQESLTARHLNSGGDLKTRQSNSIKFKNQNYFTQTESNQPLSSRYEYDQNKQFPYLGKQLEAQDSNNNNIVHSNGISQQSLRSQYEEVKKKDKTLKFSEYYRKHLEDLYGIRGVGERGYESNSQDSRFDRRNTNIHSTNESETEEIWSNMDVYGKMRKNGNQQGNIIGSINNPVRTGQIQNSITNTRNDYKNMFESSEKMQKYWDQLNKVGNNQIQSI</sequence>
<keyword evidence="1" id="KW-0732">Signal</keyword>
<organism evidence="2">
    <name type="scientific">Cuerna arida</name>
    <dbReference type="NCBI Taxonomy" id="1464854"/>
    <lineage>
        <taxon>Eukaryota</taxon>
        <taxon>Metazoa</taxon>
        <taxon>Ecdysozoa</taxon>
        <taxon>Arthropoda</taxon>
        <taxon>Hexapoda</taxon>
        <taxon>Insecta</taxon>
        <taxon>Pterygota</taxon>
        <taxon>Neoptera</taxon>
        <taxon>Paraneoptera</taxon>
        <taxon>Hemiptera</taxon>
        <taxon>Auchenorrhyncha</taxon>
        <taxon>Membracoidea</taxon>
        <taxon>Cicadellidae</taxon>
        <taxon>Cicadellinae</taxon>
        <taxon>Proconiini</taxon>
        <taxon>Cuerna</taxon>
    </lineage>
</organism>